<dbReference type="GO" id="GO:0017089">
    <property type="term" value="F:glycolipid transfer activity"/>
    <property type="evidence" value="ECO:0007669"/>
    <property type="project" value="TreeGrafter"/>
</dbReference>
<evidence type="ECO:0000259" key="3">
    <source>
        <dbReference type="Pfam" id="PF13100"/>
    </source>
</evidence>
<feature type="signal peptide" evidence="2">
    <location>
        <begin position="1"/>
        <end position="25"/>
    </location>
</feature>
<evidence type="ECO:0000313" key="4">
    <source>
        <dbReference type="EMBL" id="CQR70573.1"/>
    </source>
</evidence>
<evidence type="ECO:0000313" key="5">
    <source>
        <dbReference type="Proteomes" id="UP000049855"/>
    </source>
</evidence>
<proteinExistence type="predicted"/>
<dbReference type="AlphaFoldDB" id="A0A0U1KUL0"/>
<dbReference type="PANTHER" id="PTHR36504">
    <property type="entry name" value="LIPOPOLYSACCHARIDE EXPORT SYSTEM PROTEIN LPTA"/>
    <property type="match status" value="1"/>
</dbReference>
<dbReference type="RefSeq" id="WP_021169301.1">
    <property type="nucleotide sequence ID" value="NZ_CTRP01000003.1"/>
</dbReference>
<dbReference type="Proteomes" id="UP000049855">
    <property type="component" value="Unassembled WGS sequence"/>
</dbReference>
<dbReference type="InterPro" id="IPR052037">
    <property type="entry name" value="LPS_export_LptA"/>
</dbReference>
<dbReference type="Gene3D" id="2.60.450.10">
    <property type="entry name" value="Lipopolysaccharide (LPS) transport protein A like domain"/>
    <property type="match status" value="2"/>
</dbReference>
<dbReference type="EMBL" id="CTRP01000003">
    <property type="protein sequence ID" value="CQR70573.1"/>
    <property type="molecule type" value="Genomic_DNA"/>
</dbReference>
<gene>
    <name evidence="4" type="ORF">SpAn4DRAFT_1542</name>
</gene>
<dbReference type="GO" id="GO:0015920">
    <property type="term" value="P:lipopolysaccharide transport"/>
    <property type="evidence" value="ECO:0007669"/>
    <property type="project" value="TreeGrafter"/>
</dbReference>
<protein>
    <submittedName>
        <fullName evidence="4">OstA family protein</fullName>
    </submittedName>
</protein>
<dbReference type="GO" id="GO:0009279">
    <property type="term" value="C:cell outer membrane"/>
    <property type="evidence" value="ECO:0007669"/>
    <property type="project" value="TreeGrafter"/>
</dbReference>
<dbReference type="Pfam" id="PF13100">
    <property type="entry name" value="OstA_2"/>
    <property type="match status" value="1"/>
</dbReference>
<evidence type="ECO:0000256" key="2">
    <source>
        <dbReference type="SAM" id="SignalP"/>
    </source>
</evidence>
<accession>A0A0U1KUL0</accession>
<keyword evidence="1 2" id="KW-0732">Signal</keyword>
<feature type="chain" id="PRO_5006710565" evidence="2">
    <location>
        <begin position="26"/>
        <end position="244"/>
    </location>
</feature>
<dbReference type="GO" id="GO:0030288">
    <property type="term" value="C:outer membrane-bounded periplasmic space"/>
    <property type="evidence" value="ECO:0007669"/>
    <property type="project" value="TreeGrafter"/>
</dbReference>
<dbReference type="InterPro" id="IPR005653">
    <property type="entry name" value="OstA-like_N"/>
</dbReference>
<evidence type="ECO:0000256" key="1">
    <source>
        <dbReference type="ARBA" id="ARBA00022729"/>
    </source>
</evidence>
<keyword evidence="5" id="KW-1185">Reference proteome</keyword>
<name>A0A0U1KUL0_9FIRM</name>
<dbReference type="PANTHER" id="PTHR36504:SF1">
    <property type="entry name" value="LIPOPOLYSACCHARIDE EXPORT SYSTEM PROTEIN LPTA"/>
    <property type="match status" value="1"/>
</dbReference>
<organism evidence="4 5">
    <name type="scientific">Sporomusa ovata</name>
    <dbReference type="NCBI Taxonomy" id="2378"/>
    <lineage>
        <taxon>Bacteria</taxon>
        <taxon>Bacillati</taxon>
        <taxon>Bacillota</taxon>
        <taxon>Negativicutes</taxon>
        <taxon>Selenomonadales</taxon>
        <taxon>Sporomusaceae</taxon>
        <taxon>Sporomusa</taxon>
    </lineage>
</organism>
<reference evidence="5" key="1">
    <citation type="submission" date="2015-03" db="EMBL/GenBank/DDBJ databases">
        <authorList>
            <person name="Nijsse Bart"/>
        </authorList>
    </citation>
    <scope>NUCLEOTIDE SEQUENCE [LARGE SCALE GENOMIC DNA]</scope>
</reference>
<sequence length="244" mass="25975">MMKSEKRVCFVIALFISATCLLAMAAPQPGAKTPVELVADTIDYDAKQGIINATGTVRITQGEAVITGAKAQYNTNSQEGRITGGVTAVNQDATLTAAEVETYKNNTYLIASGDVVLTKGENRLTGPRIEYSADTQYALIPQNGQIELPDGTMTADKIEAFLPENRAIGTGLVHLVSPVRKLDATANTATYYGEPKGRSKVILNGNARAIQEGNVLTGETLTIRLDEKAMDSQGGRSKLVITPK</sequence>
<feature type="domain" description="Organic solvent tolerance-like N-terminal" evidence="3">
    <location>
        <begin position="37"/>
        <end position="156"/>
    </location>
</feature>